<reference evidence="1 2" key="1">
    <citation type="journal article" date="2019" name="Emerg. Microbes Infect.">
        <title>Comprehensive subspecies identification of 175 nontuberculous mycobacteria species based on 7547 genomic profiles.</title>
        <authorList>
            <person name="Matsumoto Y."/>
            <person name="Kinjo T."/>
            <person name="Motooka D."/>
            <person name="Nabeya D."/>
            <person name="Jung N."/>
            <person name="Uechi K."/>
            <person name="Horii T."/>
            <person name="Iida T."/>
            <person name="Fujita J."/>
            <person name="Nakamura S."/>
        </authorList>
    </citation>
    <scope>NUCLEOTIDE SEQUENCE [LARGE SCALE GENOMIC DNA]</scope>
    <source>
        <strain evidence="1 2">JCM 18439</strain>
    </source>
</reference>
<protein>
    <submittedName>
        <fullName evidence="1">Uncharacterized protein</fullName>
    </submittedName>
</protein>
<accession>A0A7I7RHP3</accession>
<proteinExistence type="predicted"/>
<gene>
    <name evidence="1" type="ORF">MCEL_17100</name>
</gene>
<dbReference type="AlphaFoldDB" id="A0A7I7RHP3"/>
<dbReference type="EMBL" id="AP022591">
    <property type="protein sequence ID" value="BBY43415.1"/>
    <property type="molecule type" value="Genomic_DNA"/>
</dbReference>
<evidence type="ECO:0000313" key="2">
    <source>
        <dbReference type="Proteomes" id="UP000466431"/>
    </source>
</evidence>
<evidence type="ECO:0000313" key="1">
    <source>
        <dbReference type="EMBL" id="BBY43415.1"/>
    </source>
</evidence>
<sequence length="167" mass="17675">MITTVRAFPAEGEAGDVETGMIRRALTALGASILGAVIFAPPAAADAGQQVLLDSGAVRCLLSADEVTFGGGPVTVCALTNGQPWGMAPYETSKWNERLNLAVVRGTGEFYWDRGLIADPAAPPVSVDGQTYQVNGWTVQPEDLRTRITYDSTGHGFFINAAEIRGF</sequence>
<keyword evidence="2" id="KW-1185">Reference proteome</keyword>
<dbReference type="KEGG" id="mcee:MCEL_17100"/>
<dbReference type="Proteomes" id="UP000466431">
    <property type="component" value="Chromosome"/>
</dbReference>
<name>A0A7I7RHP3_MYCCF</name>
<organism evidence="1 2">
    <name type="scientific">Mycolicibacterium celeriflavum</name>
    <name type="common">Mycobacterium celeriflavum</name>
    <dbReference type="NCBI Taxonomy" id="1249101"/>
    <lineage>
        <taxon>Bacteria</taxon>
        <taxon>Bacillati</taxon>
        <taxon>Actinomycetota</taxon>
        <taxon>Actinomycetes</taxon>
        <taxon>Mycobacteriales</taxon>
        <taxon>Mycobacteriaceae</taxon>
        <taxon>Mycolicibacterium</taxon>
    </lineage>
</organism>